<dbReference type="AlphaFoldDB" id="A0AAE1HX69"/>
<dbReference type="PANTHER" id="PTHR20992">
    <property type="entry name" value="AT15442P-RELATED"/>
    <property type="match status" value="1"/>
</dbReference>
<keyword evidence="3" id="KW-1185">Reference proteome</keyword>
<feature type="transmembrane region" description="Helical" evidence="1">
    <location>
        <begin position="347"/>
        <end position="368"/>
    </location>
</feature>
<dbReference type="PROSITE" id="PS51257">
    <property type="entry name" value="PROKAR_LIPOPROTEIN"/>
    <property type="match status" value="1"/>
</dbReference>
<feature type="transmembrane region" description="Helical" evidence="1">
    <location>
        <begin position="479"/>
        <end position="505"/>
    </location>
</feature>
<accession>A0AAE1HX69</accession>
<keyword evidence="1" id="KW-0812">Transmembrane</keyword>
<feature type="transmembrane region" description="Helical" evidence="1">
    <location>
        <begin position="417"/>
        <end position="439"/>
    </location>
</feature>
<feature type="transmembrane region" description="Helical" evidence="1">
    <location>
        <begin position="229"/>
        <end position="248"/>
    </location>
</feature>
<organism evidence="2 3">
    <name type="scientific">Frankliniella fusca</name>
    <dbReference type="NCBI Taxonomy" id="407009"/>
    <lineage>
        <taxon>Eukaryota</taxon>
        <taxon>Metazoa</taxon>
        <taxon>Ecdysozoa</taxon>
        <taxon>Arthropoda</taxon>
        <taxon>Hexapoda</taxon>
        <taxon>Insecta</taxon>
        <taxon>Pterygota</taxon>
        <taxon>Neoptera</taxon>
        <taxon>Paraneoptera</taxon>
        <taxon>Thysanoptera</taxon>
        <taxon>Terebrantia</taxon>
        <taxon>Thripoidea</taxon>
        <taxon>Thripidae</taxon>
        <taxon>Frankliniella</taxon>
    </lineage>
</organism>
<dbReference type="InterPro" id="IPR005240">
    <property type="entry name" value="DUF389"/>
</dbReference>
<feature type="transmembrane region" description="Helical" evidence="1">
    <location>
        <begin position="388"/>
        <end position="410"/>
    </location>
</feature>
<dbReference type="EMBL" id="JAHWGI010001360">
    <property type="protein sequence ID" value="KAK3928945.1"/>
    <property type="molecule type" value="Genomic_DNA"/>
</dbReference>
<reference evidence="2" key="1">
    <citation type="submission" date="2021-07" db="EMBL/GenBank/DDBJ databases">
        <authorList>
            <person name="Catto M.A."/>
            <person name="Jacobson A."/>
            <person name="Kennedy G."/>
            <person name="Labadie P."/>
            <person name="Hunt B.G."/>
            <person name="Srinivasan R."/>
        </authorList>
    </citation>
    <scope>NUCLEOTIDE SEQUENCE</scope>
    <source>
        <strain evidence="2">PL_HMW_Pooled</strain>
        <tissue evidence="2">Head</tissue>
    </source>
</reference>
<dbReference type="PANTHER" id="PTHR20992:SF12">
    <property type="entry name" value="IP07646P"/>
    <property type="match status" value="1"/>
</dbReference>
<keyword evidence="1" id="KW-0472">Membrane</keyword>
<comment type="caution">
    <text evidence="2">The sequence shown here is derived from an EMBL/GenBank/DDBJ whole genome shotgun (WGS) entry which is preliminary data.</text>
</comment>
<evidence type="ECO:0000313" key="2">
    <source>
        <dbReference type="EMBL" id="KAK3928945.1"/>
    </source>
</evidence>
<evidence type="ECO:0000256" key="1">
    <source>
        <dbReference type="SAM" id="Phobius"/>
    </source>
</evidence>
<evidence type="ECO:0000313" key="3">
    <source>
        <dbReference type="Proteomes" id="UP001219518"/>
    </source>
</evidence>
<dbReference type="Proteomes" id="UP001219518">
    <property type="component" value="Unassembled WGS sequence"/>
</dbReference>
<keyword evidence="1" id="KW-1133">Transmembrane helix</keyword>
<protein>
    <submittedName>
        <fullName evidence="2">Uncharacterized protein</fullName>
    </submittedName>
</protein>
<proteinExistence type="predicted"/>
<reference evidence="2" key="2">
    <citation type="journal article" date="2023" name="BMC Genomics">
        <title>Pest status, molecular evolution, and epigenetic factors derived from the genome assembly of Frankliniella fusca, a thysanopteran phytovirus vector.</title>
        <authorList>
            <person name="Catto M.A."/>
            <person name="Labadie P.E."/>
            <person name="Jacobson A.L."/>
            <person name="Kennedy G.G."/>
            <person name="Srinivasan R."/>
            <person name="Hunt B.G."/>
        </authorList>
    </citation>
    <scope>NUCLEOTIDE SEQUENCE</scope>
    <source>
        <strain evidence="2">PL_HMW_Pooled</strain>
    </source>
</reference>
<sequence>MAFSLLRHSEVEVSMPMVCPYNMWSACARAGVAMAGMLFVVCVPTAEKEYELVHGLPPPIGRGPLINLEGPGVARTDPVQVRGRKVNPDTVPMERVLEGLLKKLEIEHVVWCADKNSSYYQVFFPVPSGDETENCLHSLTELKIGKKHNSAVSVVPCNVFMQGFEAEEEEEVDPSDKKAWDSFVDSVRAKLTVKQVVDGVRGGATVSFDYVTLILTADMVAVIGLMESSAVNIVAAMLISPLMVSFQMKSDCRPSQKMAFVLPCLSFPWRHFALFGLASQPAPHECDKHRDTREPPSRVEDTTQCLTPLGRHSAAALPLPLQGPVMALTFGTAIADRSLQWVGVKGLLAGAGISLVFGFIFGLLVGTTDHPWGFGNWPTDEMLGRGHYRSLWIGVLWALPSGTGVALALLQGMAGPLIGVAISASLLPPIVNCGLLWGLTCTKLIYGDKMKIPYRIGDDINSTVSSYVPVYSNYLPNELVINGIISFCLFLVNVCCIFITAMIVLKIKEVAAPYTSGPDLRRFWEHDIPLARDNNRMSVRRSKDQRAMASGGRRMEYSSIPQEEMETLETAMREAMNDDVFRKVKRCSYAHTASDVSMVTVV</sequence>
<name>A0AAE1HX69_9NEOP</name>
<gene>
    <name evidence="2" type="ORF">KUF71_017151</name>
</gene>
<dbReference type="Pfam" id="PF04087">
    <property type="entry name" value="DUF389"/>
    <property type="match status" value="1"/>
</dbReference>